<dbReference type="Pfam" id="PF00795">
    <property type="entry name" value="CN_hydrolase"/>
    <property type="match status" value="1"/>
</dbReference>
<evidence type="ECO:0000313" key="2">
    <source>
        <dbReference type="EMBL" id="MBU9856484.1"/>
    </source>
</evidence>
<dbReference type="CDD" id="cd07585">
    <property type="entry name" value="nitrilase_7"/>
    <property type="match status" value="1"/>
</dbReference>
<protein>
    <submittedName>
        <fullName evidence="2">Nitrilase family protein</fullName>
    </submittedName>
</protein>
<sequence>MTMSGSIKTAVVQFQHQAGNKKYNLMMMEGFIQQAAINGVQILAFPEMCITGYWHVPKLDNDGVAALAESVETGSSVRLIRKLAVKHQMLIGAGFIERGDDGRLYNAYAACMPDGSVHTHRKMHAFEHPSISCGDAYTVFDTPWGVKVGILICWDNNLVENARATALLGADILLAPHQTGGTNSRSPHGMKPIPLELWQQRATRQEEITAAFKGASGREWLMRWLPSRAHDNGMFILFSNGVGADDDEVRTGNTMIIDPYGRIVEETWVAADAMVSAELDLSLIPMSTGRRWMAGRRPDLYHILTERQGYERDAITARFSEELPGIKTR</sequence>
<name>A0ABS6LWL8_9GAMM</name>
<comment type="caution">
    <text evidence="2">The sequence shown here is derived from an EMBL/GenBank/DDBJ whole genome shotgun (WGS) entry which is preliminary data.</text>
</comment>
<evidence type="ECO:0000313" key="3">
    <source>
        <dbReference type="Proteomes" id="UP000734343"/>
    </source>
</evidence>
<accession>A0ABS6LWL8</accession>
<dbReference type="PROSITE" id="PS50263">
    <property type="entry name" value="CN_HYDROLASE"/>
    <property type="match status" value="1"/>
</dbReference>
<reference evidence="2 3" key="1">
    <citation type="submission" date="2021-03" db="EMBL/GenBank/DDBJ databases">
        <title>Five novel Rahnella species.</title>
        <authorList>
            <person name="Brady C."/>
            <person name="Asselin J."/>
            <person name="Beer S."/>
            <person name="Bruberg M.B."/>
            <person name="Crampton B."/>
            <person name="Venter S."/>
            <person name="Arnold D."/>
            <person name="Denman S."/>
        </authorList>
    </citation>
    <scope>NUCLEOTIDE SEQUENCE [LARGE SCALE GENOMIC DNA]</scope>
    <source>
        <strain evidence="2 3">H11b</strain>
    </source>
</reference>
<keyword evidence="3" id="KW-1185">Reference proteome</keyword>
<dbReference type="InterPro" id="IPR003010">
    <property type="entry name" value="C-N_Hydrolase"/>
</dbReference>
<dbReference type="PANTHER" id="PTHR43674">
    <property type="entry name" value="NITRILASE C965.09-RELATED"/>
    <property type="match status" value="1"/>
</dbReference>
<dbReference type="Proteomes" id="UP000734343">
    <property type="component" value="Unassembled WGS sequence"/>
</dbReference>
<dbReference type="InterPro" id="IPR050345">
    <property type="entry name" value="Aliph_Amidase/BUP"/>
</dbReference>
<feature type="domain" description="CN hydrolase" evidence="1">
    <location>
        <begin position="7"/>
        <end position="281"/>
    </location>
</feature>
<organism evidence="2 3">
    <name type="scientific">Rahnella bonaserana</name>
    <dbReference type="NCBI Taxonomy" id="2816248"/>
    <lineage>
        <taxon>Bacteria</taxon>
        <taxon>Pseudomonadati</taxon>
        <taxon>Pseudomonadota</taxon>
        <taxon>Gammaproteobacteria</taxon>
        <taxon>Enterobacterales</taxon>
        <taxon>Yersiniaceae</taxon>
        <taxon>Rahnella</taxon>
    </lineage>
</organism>
<proteinExistence type="predicted"/>
<dbReference type="PANTHER" id="PTHR43674:SF16">
    <property type="entry name" value="CARBON-NITROGEN FAMILY, PUTATIVE (AFU_ORTHOLOGUE AFUA_5G02350)-RELATED"/>
    <property type="match status" value="1"/>
</dbReference>
<dbReference type="RefSeq" id="WP_217173764.1">
    <property type="nucleotide sequence ID" value="NZ_JAFMOW010000064.1"/>
</dbReference>
<evidence type="ECO:0000259" key="1">
    <source>
        <dbReference type="PROSITE" id="PS50263"/>
    </source>
</evidence>
<dbReference type="EMBL" id="JAFMOW010000064">
    <property type="protein sequence ID" value="MBU9856484.1"/>
    <property type="molecule type" value="Genomic_DNA"/>
</dbReference>
<gene>
    <name evidence="2" type="ORF">J1778_14490</name>
</gene>